<dbReference type="EnsemblPlants" id="OB03G12120.1">
    <property type="protein sequence ID" value="OB03G12120.1"/>
    <property type="gene ID" value="OB03G12120"/>
</dbReference>
<dbReference type="HOGENOM" id="CLU_2801565_0_0_1"/>
<protein>
    <submittedName>
        <fullName evidence="1">Uncharacterized protein</fullName>
    </submittedName>
</protein>
<evidence type="ECO:0000313" key="1">
    <source>
        <dbReference type="EnsemblPlants" id="OB03G12120.1"/>
    </source>
</evidence>
<reference evidence="1" key="2">
    <citation type="submission" date="2013-04" db="UniProtKB">
        <authorList>
            <consortium name="EnsemblPlants"/>
        </authorList>
    </citation>
    <scope>IDENTIFICATION</scope>
</reference>
<organism evidence="1">
    <name type="scientific">Oryza brachyantha</name>
    <name type="common">malo sina</name>
    <dbReference type="NCBI Taxonomy" id="4533"/>
    <lineage>
        <taxon>Eukaryota</taxon>
        <taxon>Viridiplantae</taxon>
        <taxon>Streptophyta</taxon>
        <taxon>Embryophyta</taxon>
        <taxon>Tracheophyta</taxon>
        <taxon>Spermatophyta</taxon>
        <taxon>Magnoliopsida</taxon>
        <taxon>Liliopsida</taxon>
        <taxon>Poales</taxon>
        <taxon>Poaceae</taxon>
        <taxon>BOP clade</taxon>
        <taxon>Oryzoideae</taxon>
        <taxon>Oryzeae</taxon>
        <taxon>Oryzinae</taxon>
        <taxon>Oryza</taxon>
    </lineage>
</organism>
<keyword evidence="2" id="KW-1185">Reference proteome</keyword>
<name>J3LJI6_ORYBR</name>
<dbReference type="Proteomes" id="UP000006038">
    <property type="component" value="Chromosome 3"/>
</dbReference>
<proteinExistence type="predicted"/>
<dbReference type="Gramene" id="OB03G12120.1">
    <property type="protein sequence ID" value="OB03G12120.1"/>
    <property type="gene ID" value="OB03G12120"/>
</dbReference>
<evidence type="ECO:0000313" key="2">
    <source>
        <dbReference type="Proteomes" id="UP000006038"/>
    </source>
</evidence>
<reference evidence="1" key="1">
    <citation type="journal article" date="2013" name="Nat. Commun.">
        <title>Whole-genome sequencing of Oryza brachyantha reveals mechanisms underlying Oryza genome evolution.</title>
        <authorList>
            <person name="Chen J."/>
            <person name="Huang Q."/>
            <person name="Gao D."/>
            <person name="Wang J."/>
            <person name="Lang Y."/>
            <person name="Liu T."/>
            <person name="Li B."/>
            <person name="Bai Z."/>
            <person name="Luis Goicoechea J."/>
            <person name="Liang C."/>
            <person name="Chen C."/>
            <person name="Zhang W."/>
            <person name="Sun S."/>
            <person name="Liao Y."/>
            <person name="Zhang X."/>
            <person name="Yang L."/>
            <person name="Song C."/>
            <person name="Wang M."/>
            <person name="Shi J."/>
            <person name="Liu G."/>
            <person name="Liu J."/>
            <person name="Zhou H."/>
            <person name="Zhou W."/>
            <person name="Yu Q."/>
            <person name="An N."/>
            <person name="Chen Y."/>
            <person name="Cai Q."/>
            <person name="Wang B."/>
            <person name="Liu B."/>
            <person name="Min J."/>
            <person name="Huang Y."/>
            <person name="Wu H."/>
            <person name="Li Z."/>
            <person name="Zhang Y."/>
            <person name="Yin Y."/>
            <person name="Song W."/>
            <person name="Jiang J."/>
            <person name="Jackson S.A."/>
            <person name="Wing R.A."/>
            <person name="Wang J."/>
            <person name="Chen M."/>
        </authorList>
    </citation>
    <scope>NUCLEOTIDE SEQUENCE [LARGE SCALE GENOMIC DNA]</scope>
    <source>
        <strain evidence="1">cv. IRGC 101232</strain>
    </source>
</reference>
<accession>J3LJI6</accession>
<sequence length="68" mass="8014">HLRSKHRRPWLVDRYRLGDRIQELSSPPSKEKHELVCMFSLDLSVGKKLGCVSGRINSMRRRGRGDRR</sequence>
<dbReference type="AlphaFoldDB" id="J3LJI6"/>